<evidence type="ECO:0000256" key="1">
    <source>
        <dbReference type="SAM" id="MobiDB-lite"/>
    </source>
</evidence>
<feature type="chain" id="PRO_5039721613" description="PsbP C-terminal domain-containing protein" evidence="2">
    <location>
        <begin position="23"/>
        <end position="319"/>
    </location>
</feature>
<evidence type="ECO:0008006" key="5">
    <source>
        <dbReference type="Google" id="ProtNLM"/>
    </source>
</evidence>
<proteinExistence type="predicted"/>
<dbReference type="Proteomes" id="UP000823842">
    <property type="component" value="Unassembled WGS sequence"/>
</dbReference>
<feature type="signal peptide" evidence="2">
    <location>
        <begin position="1"/>
        <end position="22"/>
    </location>
</feature>
<reference evidence="3" key="1">
    <citation type="journal article" date="2021" name="PeerJ">
        <title>Extensive microbial diversity within the chicken gut microbiome revealed by metagenomics and culture.</title>
        <authorList>
            <person name="Gilroy R."/>
            <person name="Ravi A."/>
            <person name="Getino M."/>
            <person name="Pursley I."/>
            <person name="Horton D.L."/>
            <person name="Alikhan N.F."/>
            <person name="Baker D."/>
            <person name="Gharbi K."/>
            <person name="Hall N."/>
            <person name="Watson M."/>
            <person name="Adriaenssens E.M."/>
            <person name="Foster-Nyarko E."/>
            <person name="Jarju S."/>
            <person name="Secka A."/>
            <person name="Antonio M."/>
            <person name="Oren A."/>
            <person name="Chaudhuri R.R."/>
            <person name="La Ragione R."/>
            <person name="Hildebrand F."/>
            <person name="Pallen M.J."/>
        </authorList>
    </citation>
    <scope>NUCLEOTIDE SEQUENCE</scope>
    <source>
        <strain evidence="3">ChiSjej1B19-5720</strain>
    </source>
</reference>
<accession>A0A9D2RWK9</accession>
<dbReference type="EMBL" id="DWYZ01000145">
    <property type="protein sequence ID" value="HJB28619.1"/>
    <property type="molecule type" value="Genomic_DNA"/>
</dbReference>
<feature type="compositionally biased region" description="Polar residues" evidence="1">
    <location>
        <begin position="218"/>
        <end position="239"/>
    </location>
</feature>
<feature type="compositionally biased region" description="Pro residues" evidence="1">
    <location>
        <begin position="39"/>
        <end position="51"/>
    </location>
</feature>
<dbReference type="PROSITE" id="PS51257">
    <property type="entry name" value="PROKAR_LIPOPROTEIN"/>
    <property type="match status" value="1"/>
</dbReference>
<evidence type="ECO:0000313" key="4">
    <source>
        <dbReference type="Proteomes" id="UP000823842"/>
    </source>
</evidence>
<feature type="region of interest" description="Disordered" evidence="1">
    <location>
        <begin position="218"/>
        <end position="250"/>
    </location>
</feature>
<reference evidence="3" key="2">
    <citation type="submission" date="2021-04" db="EMBL/GenBank/DDBJ databases">
        <authorList>
            <person name="Gilroy R."/>
        </authorList>
    </citation>
    <scope>NUCLEOTIDE SEQUENCE</scope>
    <source>
        <strain evidence="3">ChiSjej1B19-5720</strain>
    </source>
</reference>
<dbReference type="AlphaFoldDB" id="A0A9D2RWK9"/>
<feature type="region of interest" description="Disordered" evidence="1">
    <location>
        <begin position="30"/>
        <end position="65"/>
    </location>
</feature>
<name>A0A9D2RWK9_9FIRM</name>
<evidence type="ECO:0000256" key="2">
    <source>
        <dbReference type="SAM" id="SignalP"/>
    </source>
</evidence>
<organism evidence="3 4">
    <name type="scientific">Candidatus Blautia faecavium</name>
    <dbReference type="NCBI Taxonomy" id="2838487"/>
    <lineage>
        <taxon>Bacteria</taxon>
        <taxon>Bacillati</taxon>
        <taxon>Bacillota</taxon>
        <taxon>Clostridia</taxon>
        <taxon>Lachnospirales</taxon>
        <taxon>Lachnospiraceae</taxon>
        <taxon>Blautia</taxon>
    </lineage>
</organism>
<protein>
    <recommendedName>
        <fullName evidence="5">PsbP C-terminal domain-containing protein</fullName>
    </recommendedName>
</protein>
<gene>
    <name evidence="3" type="ORF">IAA06_07470</name>
</gene>
<evidence type="ECO:0000313" key="3">
    <source>
        <dbReference type="EMBL" id="HJB28619.1"/>
    </source>
</evidence>
<comment type="caution">
    <text evidence="3">The sequence shown here is derived from an EMBL/GenBank/DDBJ whole genome shotgun (WGS) entry which is preliminary data.</text>
</comment>
<keyword evidence="2" id="KW-0732">Signal</keyword>
<sequence>MKNKKTLMILALAVTLSGVMSACNFGGDDPAETVEVTPTPEPTQAPDPTPTVAPDAQSTTYTSTDRSISIELPDATWANRSDEGDLISFESPDQGRILIIHGEGAEDMASAVIPSTEDLAVSLEQASDLVNGTDFEIRRYSATNVNGVNVYSYVTRMLNTEKSGGYSFVINKYFANDNEYYSITASGINGSQRAYNRLAEAVDSFQILGESTLSVATSTQSADGTSSEDGQTAASNNGVTPGRPSDDIISDNTKTRTIYRNSDGQPIVIKIDNDGNWVDDDGNTYRFANQWDVYDQNDVDYYYHGEAADVYYMPLPDSE</sequence>